<evidence type="ECO:0000313" key="6">
    <source>
        <dbReference type="Proteomes" id="UP000320857"/>
    </source>
</evidence>
<dbReference type="InterPro" id="IPR005183">
    <property type="entry name" value="DUF305_CopM-like"/>
</dbReference>
<evidence type="ECO:0000313" key="7">
    <source>
        <dbReference type="Proteomes" id="UP000517765"/>
    </source>
</evidence>
<reference evidence="5 6" key="1">
    <citation type="submission" date="2019-10" db="EMBL/GenBank/DDBJ databases">
        <title>Streptomyces sp. nov., a novel actinobacterium isolated from alkaline environment.</title>
        <authorList>
            <person name="Golinska P."/>
        </authorList>
    </citation>
    <scope>NUCLEOTIDE SEQUENCE [LARGE SCALE GENOMIC DNA]</scope>
    <source>
        <strain evidence="5 6">OF1</strain>
    </source>
</reference>
<evidence type="ECO:0000313" key="4">
    <source>
        <dbReference type="EMBL" id="MBB1259816.1"/>
    </source>
</evidence>
<accession>A0A5P0YTL3</accession>
<dbReference type="AlphaFoldDB" id="A0A5P0YTL3"/>
<dbReference type="EMBL" id="VJYK02000187">
    <property type="protein sequence ID" value="MQS03635.1"/>
    <property type="molecule type" value="Genomic_DNA"/>
</dbReference>
<evidence type="ECO:0000256" key="1">
    <source>
        <dbReference type="SAM" id="MobiDB-lite"/>
    </source>
</evidence>
<proteinExistence type="predicted"/>
<dbReference type="RefSeq" id="WP_143649207.1">
    <property type="nucleotide sequence ID" value="NZ_JABJXA010000067.1"/>
</dbReference>
<name>A0A5P0YTL3_9ACTN</name>
<dbReference type="PROSITE" id="PS51257">
    <property type="entry name" value="PROKAR_LIPOPROTEIN"/>
    <property type="match status" value="1"/>
</dbReference>
<sequence>MHSHRPLVRRVAGAVTVLTALAALTACGDNGSDSPGHSGGHGNGSPSAPASPGKHNSADVAFATGMIPHHRQALEMAELATDRAGSAEVRKLAKEIEDAQEPEIRKMSGWLRSWGEPVPRPDDAGDHAGHDMPGMMSPEDMGRLEKSSGRAFDTAFLELMIKHHEGAVEMARTEQKDGAYQPAKDMAKEIERSQSAEIKQMRELLDR</sequence>
<evidence type="ECO:0000259" key="3">
    <source>
        <dbReference type="Pfam" id="PF03713"/>
    </source>
</evidence>
<gene>
    <name evidence="5" type="ORF">FNX44_017500</name>
    <name evidence="4" type="ORF">H3147_13375</name>
</gene>
<evidence type="ECO:0000313" key="5">
    <source>
        <dbReference type="EMBL" id="MQS03635.1"/>
    </source>
</evidence>
<dbReference type="Gene3D" id="1.20.1260.10">
    <property type="match status" value="1"/>
</dbReference>
<feature type="compositionally biased region" description="Low complexity" evidence="1">
    <location>
        <begin position="44"/>
        <end position="53"/>
    </location>
</feature>
<comment type="caution">
    <text evidence="5">The sequence shown here is derived from an EMBL/GenBank/DDBJ whole genome shotgun (WGS) entry which is preliminary data.</text>
</comment>
<dbReference type="PANTHER" id="PTHR36933:SF1">
    <property type="entry name" value="SLL0788 PROTEIN"/>
    <property type="match status" value="1"/>
</dbReference>
<feature type="signal peptide" evidence="2">
    <location>
        <begin position="1"/>
        <end position="22"/>
    </location>
</feature>
<dbReference type="Pfam" id="PF03713">
    <property type="entry name" value="DUF305"/>
    <property type="match status" value="1"/>
</dbReference>
<dbReference type="OrthoDB" id="26872at2"/>
<reference evidence="4" key="3">
    <citation type="journal article" name="Syst. Appl. Microbiol.">
        <title>Streptomyces alkaliterrae sp. nov., isolated from an alkaline soil, and emended descriptions of Streptomyces alkaliphilus, Streptomyces calidiresistens and Streptomyces durbertensis.</title>
        <authorList>
            <person name="Swiecimska M."/>
            <person name="Golinska P."/>
            <person name="Nouioui I."/>
            <person name="Wypij M."/>
            <person name="Rai M."/>
            <person name="Sangal V."/>
            <person name="Goodfellow M."/>
        </authorList>
    </citation>
    <scope>NUCLEOTIDE SEQUENCE</scope>
    <source>
        <strain evidence="4">OF8</strain>
    </source>
</reference>
<dbReference type="InterPro" id="IPR012347">
    <property type="entry name" value="Ferritin-like"/>
</dbReference>
<reference evidence="7" key="2">
    <citation type="submission" date="2020-05" db="EMBL/GenBank/DDBJ databases">
        <title>Classification of alakaliphilic streptomycetes isolated from an alkaline soil next to Lonar Crater, India and a proposal for the recognition of Streptomyces alkaliterrae sp. nov.</title>
        <authorList>
            <person name="Golinska P."/>
        </authorList>
    </citation>
    <scope>NUCLEOTIDE SEQUENCE [LARGE SCALE GENOMIC DNA]</scope>
    <source>
        <strain evidence="7">OF8</strain>
    </source>
</reference>
<protein>
    <submittedName>
        <fullName evidence="5">DUF305 domain-containing protein</fullName>
    </submittedName>
</protein>
<feature type="chain" id="PRO_5038308159" evidence="2">
    <location>
        <begin position="23"/>
        <end position="207"/>
    </location>
</feature>
<keyword evidence="6" id="KW-1185">Reference proteome</keyword>
<keyword evidence="2" id="KW-0732">Signal</keyword>
<evidence type="ECO:0000256" key="2">
    <source>
        <dbReference type="SAM" id="SignalP"/>
    </source>
</evidence>
<feature type="domain" description="DUF305" evidence="3">
    <location>
        <begin position="59"/>
        <end position="205"/>
    </location>
</feature>
<dbReference type="PANTHER" id="PTHR36933">
    <property type="entry name" value="SLL0788 PROTEIN"/>
    <property type="match status" value="1"/>
</dbReference>
<dbReference type="Proteomes" id="UP000320857">
    <property type="component" value="Unassembled WGS sequence"/>
</dbReference>
<dbReference type="EMBL" id="JABJXA010000067">
    <property type="protein sequence ID" value="MBB1259816.1"/>
    <property type="molecule type" value="Genomic_DNA"/>
</dbReference>
<feature type="region of interest" description="Disordered" evidence="1">
    <location>
        <begin position="31"/>
        <end position="58"/>
    </location>
</feature>
<dbReference type="Proteomes" id="UP000517765">
    <property type="component" value="Unassembled WGS sequence"/>
</dbReference>
<organism evidence="5 6">
    <name type="scientific">Streptomyces alkaliterrae</name>
    <dbReference type="NCBI Taxonomy" id="2213162"/>
    <lineage>
        <taxon>Bacteria</taxon>
        <taxon>Bacillati</taxon>
        <taxon>Actinomycetota</taxon>
        <taxon>Actinomycetes</taxon>
        <taxon>Kitasatosporales</taxon>
        <taxon>Streptomycetaceae</taxon>
        <taxon>Streptomyces</taxon>
    </lineage>
</organism>